<dbReference type="AlphaFoldDB" id="A0A1G9E5Z5"/>
<accession>A0A1G9E5Z5</accession>
<dbReference type="InterPro" id="IPR058595">
    <property type="entry name" value="Avidin-like"/>
</dbReference>
<name>A0A1G9E5Z5_9EURY</name>
<sequence length="115" mass="12690">MAADISLDGRTLVGVANDDGGEVGADTEFHFEQNGERIYANYSGGKIVDGHLVGTLDGNQWDVRYVQINEDDETATGHSVGVVERLDDGRIRVEDEWEWESKPGEGESVHEEVNR</sequence>
<dbReference type="RefSeq" id="WP_090310525.1">
    <property type="nucleotide sequence ID" value="NZ_FNFE01000006.1"/>
</dbReference>
<organism evidence="1 2">
    <name type="scientific">Natronorubrum texcoconense</name>
    <dbReference type="NCBI Taxonomy" id="1095776"/>
    <lineage>
        <taxon>Archaea</taxon>
        <taxon>Methanobacteriati</taxon>
        <taxon>Methanobacteriota</taxon>
        <taxon>Stenosarchaea group</taxon>
        <taxon>Halobacteria</taxon>
        <taxon>Halobacteriales</taxon>
        <taxon>Natrialbaceae</taxon>
        <taxon>Natronorubrum</taxon>
    </lineage>
</organism>
<dbReference type="Pfam" id="PF26421">
    <property type="entry name" value="Avidin_like"/>
    <property type="match status" value="1"/>
</dbReference>
<dbReference type="OrthoDB" id="191191at2157"/>
<evidence type="ECO:0008006" key="3">
    <source>
        <dbReference type="Google" id="ProtNLM"/>
    </source>
</evidence>
<dbReference type="STRING" id="1095776.SAMN04515672_3771"/>
<keyword evidence="2" id="KW-1185">Reference proteome</keyword>
<proteinExistence type="predicted"/>
<evidence type="ECO:0000313" key="1">
    <source>
        <dbReference type="EMBL" id="SDK71520.1"/>
    </source>
</evidence>
<dbReference type="EMBL" id="FNFE01000006">
    <property type="protein sequence ID" value="SDK71520.1"/>
    <property type="molecule type" value="Genomic_DNA"/>
</dbReference>
<gene>
    <name evidence="1" type="ORF">SAMN04515672_3771</name>
</gene>
<reference evidence="2" key="1">
    <citation type="submission" date="2016-10" db="EMBL/GenBank/DDBJ databases">
        <authorList>
            <person name="Varghese N."/>
            <person name="Submissions S."/>
        </authorList>
    </citation>
    <scope>NUCLEOTIDE SEQUENCE [LARGE SCALE GENOMIC DNA]</scope>
    <source>
        <strain evidence="2">B4,CECT 8067,JCM 17497</strain>
    </source>
</reference>
<evidence type="ECO:0000313" key="2">
    <source>
        <dbReference type="Proteomes" id="UP000198882"/>
    </source>
</evidence>
<dbReference type="Proteomes" id="UP000198882">
    <property type="component" value="Unassembled WGS sequence"/>
</dbReference>
<protein>
    <recommendedName>
        <fullName evidence="3">N-acetylglutamate synthase</fullName>
    </recommendedName>
</protein>